<comment type="caution">
    <text evidence="11">The sequence shown here is derived from an EMBL/GenBank/DDBJ whole genome shotgun (WGS) entry which is preliminary data.</text>
</comment>
<evidence type="ECO:0000256" key="3">
    <source>
        <dbReference type="ARBA" id="ARBA00022816"/>
    </source>
</evidence>
<dbReference type="GO" id="GO:0003676">
    <property type="term" value="F:nucleic acid binding"/>
    <property type="evidence" value="ECO:0007669"/>
    <property type="project" value="InterPro"/>
</dbReference>
<dbReference type="GO" id="GO:0044615">
    <property type="term" value="C:nuclear pore nuclear basket"/>
    <property type="evidence" value="ECO:0007669"/>
    <property type="project" value="TreeGrafter"/>
</dbReference>
<dbReference type="GO" id="GO:0051028">
    <property type="term" value="P:mRNA transport"/>
    <property type="evidence" value="ECO:0007669"/>
    <property type="project" value="UniProtKB-UniRule"/>
</dbReference>
<dbReference type="GO" id="GO:0006999">
    <property type="term" value="P:nuclear pore organization"/>
    <property type="evidence" value="ECO:0007669"/>
    <property type="project" value="TreeGrafter"/>
</dbReference>
<dbReference type="PROSITE" id="PS51472">
    <property type="entry name" value="RRM_NUP35"/>
    <property type="match status" value="1"/>
</dbReference>
<organism evidence="11 12">
    <name type="scientific">Phascolomyces articulosus</name>
    <dbReference type="NCBI Taxonomy" id="60185"/>
    <lineage>
        <taxon>Eukaryota</taxon>
        <taxon>Fungi</taxon>
        <taxon>Fungi incertae sedis</taxon>
        <taxon>Mucoromycota</taxon>
        <taxon>Mucoromycotina</taxon>
        <taxon>Mucoromycetes</taxon>
        <taxon>Mucorales</taxon>
        <taxon>Lichtheimiaceae</taxon>
        <taxon>Phascolomyces</taxon>
    </lineage>
</organism>
<evidence type="ECO:0000256" key="9">
    <source>
        <dbReference type="SAM" id="MobiDB-lite"/>
    </source>
</evidence>
<feature type="domain" description="RRM Nup35-type" evidence="10">
    <location>
        <begin position="276"/>
        <end position="356"/>
    </location>
</feature>
<dbReference type="SUPFAM" id="SSF54928">
    <property type="entry name" value="RNA-binding domain, RBD"/>
    <property type="match status" value="1"/>
</dbReference>
<reference evidence="11" key="1">
    <citation type="journal article" date="2022" name="IScience">
        <title>Evolution of zygomycete secretomes and the origins of terrestrial fungal ecologies.</title>
        <authorList>
            <person name="Chang Y."/>
            <person name="Wang Y."/>
            <person name="Mondo S."/>
            <person name="Ahrendt S."/>
            <person name="Andreopoulos W."/>
            <person name="Barry K."/>
            <person name="Beard J."/>
            <person name="Benny G.L."/>
            <person name="Blankenship S."/>
            <person name="Bonito G."/>
            <person name="Cuomo C."/>
            <person name="Desiro A."/>
            <person name="Gervers K.A."/>
            <person name="Hundley H."/>
            <person name="Kuo A."/>
            <person name="LaButti K."/>
            <person name="Lang B.F."/>
            <person name="Lipzen A."/>
            <person name="O'Donnell K."/>
            <person name="Pangilinan J."/>
            <person name="Reynolds N."/>
            <person name="Sandor L."/>
            <person name="Smith M.E."/>
            <person name="Tsang A."/>
            <person name="Grigoriev I.V."/>
            <person name="Stajich J.E."/>
            <person name="Spatafora J.W."/>
        </authorList>
    </citation>
    <scope>NUCLEOTIDE SEQUENCE</scope>
    <source>
        <strain evidence="11">RSA 2281</strain>
    </source>
</reference>
<evidence type="ECO:0000313" key="11">
    <source>
        <dbReference type="EMBL" id="KAI9264343.1"/>
    </source>
</evidence>
<evidence type="ECO:0000256" key="5">
    <source>
        <dbReference type="ARBA" id="ARBA00023010"/>
    </source>
</evidence>
<keyword evidence="3 8" id="KW-0509">mRNA transport</keyword>
<keyword evidence="5" id="KW-0811">Translocation</keyword>
<feature type="region of interest" description="Disordered" evidence="9">
    <location>
        <begin position="384"/>
        <end position="408"/>
    </location>
</feature>
<protein>
    <recommendedName>
        <fullName evidence="10">RRM Nup35-type domain-containing protein</fullName>
    </recommendedName>
</protein>
<dbReference type="InterPro" id="IPR035979">
    <property type="entry name" value="RBD_domain_sf"/>
</dbReference>
<dbReference type="InterPro" id="IPR007846">
    <property type="entry name" value="RRM_NUP35_dom"/>
</dbReference>
<dbReference type="PANTHER" id="PTHR21527:SF6">
    <property type="entry name" value="NUCLEOPORIN NUP35"/>
    <property type="match status" value="1"/>
</dbReference>
<comment type="subcellular location">
    <subcellularLocation>
        <location evidence="1">Nucleus</location>
        <location evidence="1">Nuclear pore complex</location>
    </subcellularLocation>
</comment>
<evidence type="ECO:0000259" key="10">
    <source>
        <dbReference type="PROSITE" id="PS51472"/>
    </source>
</evidence>
<dbReference type="PANTHER" id="PTHR21527">
    <property type="entry name" value="NUCLEOPORIN NUP35"/>
    <property type="match status" value="1"/>
</dbReference>
<evidence type="ECO:0000256" key="1">
    <source>
        <dbReference type="ARBA" id="ARBA00004567"/>
    </source>
</evidence>
<gene>
    <name evidence="11" type="ORF">BDA99DRAFT_509078</name>
</gene>
<keyword evidence="2 8" id="KW-0813">Transport</keyword>
<keyword evidence="7 8" id="KW-0539">Nucleus</keyword>
<dbReference type="Gene3D" id="3.30.70.330">
    <property type="match status" value="1"/>
</dbReference>
<dbReference type="GO" id="GO:0044613">
    <property type="term" value="C:nuclear pore central transport channel"/>
    <property type="evidence" value="ECO:0007669"/>
    <property type="project" value="TreeGrafter"/>
</dbReference>
<evidence type="ECO:0000256" key="7">
    <source>
        <dbReference type="ARBA" id="ARBA00023242"/>
    </source>
</evidence>
<evidence type="ECO:0000256" key="4">
    <source>
        <dbReference type="ARBA" id="ARBA00022927"/>
    </source>
</evidence>
<dbReference type="AlphaFoldDB" id="A0AAD5PEN6"/>
<evidence type="ECO:0000256" key="8">
    <source>
        <dbReference type="PROSITE-ProRule" id="PRU00804"/>
    </source>
</evidence>
<dbReference type="GO" id="GO:0005543">
    <property type="term" value="F:phospholipid binding"/>
    <property type="evidence" value="ECO:0007669"/>
    <property type="project" value="TreeGrafter"/>
</dbReference>
<dbReference type="Pfam" id="PF05172">
    <property type="entry name" value="RRM_Nup35"/>
    <property type="match status" value="1"/>
</dbReference>
<name>A0AAD5PEN6_9FUNG</name>
<dbReference type="GO" id="GO:0017056">
    <property type="term" value="F:structural constituent of nuclear pore"/>
    <property type="evidence" value="ECO:0007669"/>
    <property type="project" value="TreeGrafter"/>
</dbReference>
<evidence type="ECO:0000256" key="6">
    <source>
        <dbReference type="ARBA" id="ARBA00023132"/>
    </source>
</evidence>
<sequence>MFMNIVIEHGREAPRKPFFFLVEYFFKPAKKLFFFIQPPLTLSFLHYIMFTQSSTAQSSGTFSLRGSDTTGAINMESAPAVLASKPLFNKVDTSINNSPFSVRSSTVTTNNNNNNSNNTMLFSSASTTSATINNNNASIPLQPTLNNQEPFNFGLDTTTRSTPTTTGFRTLWTQPPSFFKTSSNSSNSSQSHSFQDIIDMDMDPITSETTSNVAFGEGRSLLRFSINPEGKLAGRKRENTIQNNERRVSFKRTSIDEGKGKSRAEDGIQDTDALESEEAESIYVFGFPVNTEQKIIDHFSTYGEIVKHEKSPTGNWMTIRYSKPEFAQNALKSNDVVITGDHFIGVTRGTNKKSLAEQAAAEAAQAEVKKNVARVIPFEEAKDLYKKPGGNKKPDSTAATTTSSDGLGSGKAGLSVLNIPTVNPRGDIKLIKDNSLLSKVKDFLFEW</sequence>
<proteinExistence type="predicted"/>
<dbReference type="Proteomes" id="UP001209540">
    <property type="component" value="Unassembled WGS sequence"/>
</dbReference>
<keyword evidence="12" id="KW-1185">Reference proteome</keyword>
<dbReference type="GO" id="GO:0006607">
    <property type="term" value="P:NLS-bearing protein import into nucleus"/>
    <property type="evidence" value="ECO:0007669"/>
    <property type="project" value="TreeGrafter"/>
</dbReference>
<reference evidence="11" key="2">
    <citation type="submission" date="2023-02" db="EMBL/GenBank/DDBJ databases">
        <authorList>
            <consortium name="DOE Joint Genome Institute"/>
            <person name="Mondo S.J."/>
            <person name="Chang Y."/>
            <person name="Wang Y."/>
            <person name="Ahrendt S."/>
            <person name="Andreopoulos W."/>
            <person name="Barry K."/>
            <person name="Beard J."/>
            <person name="Benny G.L."/>
            <person name="Blankenship S."/>
            <person name="Bonito G."/>
            <person name="Cuomo C."/>
            <person name="Desiro A."/>
            <person name="Gervers K.A."/>
            <person name="Hundley H."/>
            <person name="Kuo A."/>
            <person name="LaButti K."/>
            <person name="Lang B.F."/>
            <person name="Lipzen A."/>
            <person name="O'Donnell K."/>
            <person name="Pangilinan J."/>
            <person name="Reynolds N."/>
            <person name="Sandor L."/>
            <person name="Smith M.W."/>
            <person name="Tsang A."/>
            <person name="Grigoriev I.V."/>
            <person name="Stajich J.E."/>
            <person name="Spatafora J.W."/>
        </authorList>
    </citation>
    <scope>NUCLEOTIDE SEQUENCE</scope>
    <source>
        <strain evidence="11">RSA 2281</strain>
    </source>
</reference>
<feature type="compositionally biased region" description="Low complexity" evidence="9">
    <location>
        <begin position="396"/>
        <end position="406"/>
    </location>
</feature>
<keyword evidence="4" id="KW-0653">Protein transport</keyword>
<dbReference type="EMBL" id="JAIXMP010000012">
    <property type="protein sequence ID" value="KAI9264343.1"/>
    <property type="molecule type" value="Genomic_DNA"/>
</dbReference>
<accession>A0AAD5PEN6</accession>
<evidence type="ECO:0000313" key="12">
    <source>
        <dbReference type="Proteomes" id="UP001209540"/>
    </source>
</evidence>
<dbReference type="InterPro" id="IPR012677">
    <property type="entry name" value="Nucleotide-bd_a/b_plait_sf"/>
</dbReference>
<keyword evidence="6 8" id="KW-0906">Nuclear pore complex</keyword>
<evidence type="ECO:0000256" key="2">
    <source>
        <dbReference type="ARBA" id="ARBA00022448"/>
    </source>
</evidence>